<dbReference type="PRINTS" id="PR00463">
    <property type="entry name" value="EP450I"/>
</dbReference>
<dbReference type="InterPro" id="IPR017972">
    <property type="entry name" value="Cyt_P450_CS"/>
</dbReference>
<evidence type="ECO:0000256" key="8">
    <source>
        <dbReference type="ARBA" id="ARBA00023033"/>
    </source>
</evidence>
<evidence type="ECO:0000313" key="12">
    <source>
        <dbReference type="Proteomes" id="UP000663850"/>
    </source>
</evidence>
<dbReference type="SUPFAM" id="SSF48264">
    <property type="entry name" value="Cytochrome P450"/>
    <property type="match status" value="1"/>
</dbReference>
<dbReference type="PROSITE" id="PS00086">
    <property type="entry name" value="CYTOCHROME_P450"/>
    <property type="match status" value="1"/>
</dbReference>
<keyword evidence="5 9" id="KW-0479">Metal-binding</keyword>
<comment type="caution">
    <text evidence="11">The sequence shown here is derived from an EMBL/GenBank/DDBJ whole genome shotgun (WGS) entry which is preliminary data.</text>
</comment>
<dbReference type="InterPro" id="IPR036396">
    <property type="entry name" value="Cyt_P450_sf"/>
</dbReference>
<dbReference type="PANTHER" id="PTHR46300">
    <property type="entry name" value="P450, PUTATIVE (EUROFUNG)-RELATED-RELATED"/>
    <property type="match status" value="1"/>
</dbReference>
<dbReference type="Pfam" id="PF00067">
    <property type="entry name" value="p450"/>
    <property type="match status" value="1"/>
</dbReference>
<evidence type="ECO:0000256" key="6">
    <source>
        <dbReference type="ARBA" id="ARBA00023002"/>
    </source>
</evidence>
<feature type="binding site" description="axial binding residue" evidence="9">
    <location>
        <position position="445"/>
    </location>
    <ligand>
        <name>heme</name>
        <dbReference type="ChEBI" id="CHEBI:30413"/>
    </ligand>
    <ligandPart>
        <name>Fe</name>
        <dbReference type="ChEBI" id="CHEBI:18248"/>
    </ligandPart>
</feature>
<dbReference type="InterPro" id="IPR001128">
    <property type="entry name" value="Cyt_P450"/>
</dbReference>
<dbReference type="GO" id="GO:0020037">
    <property type="term" value="F:heme binding"/>
    <property type="evidence" value="ECO:0007669"/>
    <property type="project" value="InterPro"/>
</dbReference>
<evidence type="ECO:0000256" key="5">
    <source>
        <dbReference type="ARBA" id="ARBA00022723"/>
    </source>
</evidence>
<sequence>MPESALTPGLLLLTSVGIVSGYFVLQKLGSRLLLLPPGPPSYPLIGQLLSMPRRSEGRAFMDWSRRLNSDIISFSFLGKTIIVLNSVEVANDLLERRSSTHSGRYCPPMIASPNLMNMKDFVAFMDSNELWKKQRRTMSARLNKQAVAVFRGLQELEARRLLVRLLAHAGTVTSDLLNEEFYRATSAIFLESVYGYELKSPQDRFFVDNMKMNANLSKAALPTAFLVNLLPCLEHIPEWVPGAGWKRIAHEWREQKDRTMGEVYEWAKQRIMSGADESSIVALTFKEAQEMGWDEANVDAFCKNVATGLLAAGTESSTLAMLWFVLAMALYPEVQEKAQMEIDMIVGSNRLPTVQDRIKLPYIDRVLTETMRWHPAVPLGVPHICTEENEYRGYRIPKGAMIFGHIGATVLDERVYKNPHKFEPDRFLDPTVPMPLVFGWGQRICPGQHFFREIFYLEVVMILATMNIKKCRDENGEEVIPTEETTENGAIARPLPFKVEVTPRSELHAELMRTAA</sequence>
<evidence type="ECO:0000256" key="1">
    <source>
        <dbReference type="ARBA" id="ARBA00001971"/>
    </source>
</evidence>
<keyword evidence="8 10" id="KW-0503">Monooxygenase</keyword>
<dbReference type="Proteomes" id="UP000663850">
    <property type="component" value="Unassembled WGS sequence"/>
</dbReference>
<gene>
    <name evidence="11" type="ORF">RDB_LOCUS74066</name>
</gene>
<name>A0A8H3CBH6_9AGAM</name>
<evidence type="ECO:0000256" key="9">
    <source>
        <dbReference type="PIRSR" id="PIRSR602401-1"/>
    </source>
</evidence>
<keyword evidence="7 9" id="KW-0408">Iron</keyword>
<accession>A0A8H3CBH6</accession>
<protein>
    <recommendedName>
        <fullName evidence="13">O-methylsterigmatocystin oxidoreductase</fullName>
    </recommendedName>
</protein>
<evidence type="ECO:0000256" key="2">
    <source>
        <dbReference type="ARBA" id="ARBA00005179"/>
    </source>
</evidence>
<dbReference type="OrthoDB" id="3156807at2759"/>
<evidence type="ECO:0008006" key="13">
    <source>
        <dbReference type="Google" id="ProtNLM"/>
    </source>
</evidence>
<keyword evidence="4 9" id="KW-0349">Heme</keyword>
<dbReference type="PANTHER" id="PTHR46300:SF7">
    <property type="entry name" value="P450, PUTATIVE (EUROFUNG)-RELATED"/>
    <property type="match status" value="1"/>
</dbReference>
<dbReference type="EMBL" id="CAJMWZ010003853">
    <property type="protein sequence ID" value="CAE6480214.1"/>
    <property type="molecule type" value="Genomic_DNA"/>
</dbReference>
<comment type="pathway">
    <text evidence="2">Secondary metabolite biosynthesis.</text>
</comment>
<comment type="similarity">
    <text evidence="3 10">Belongs to the cytochrome P450 family.</text>
</comment>
<dbReference type="InterPro" id="IPR002401">
    <property type="entry name" value="Cyt_P450_E_grp-I"/>
</dbReference>
<dbReference type="CDD" id="cd11065">
    <property type="entry name" value="CYP64-like"/>
    <property type="match status" value="1"/>
</dbReference>
<dbReference type="InterPro" id="IPR050364">
    <property type="entry name" value="Cytochrome_P450_fung"/>
</dbReference>
<evidence type="ECO:0000256" key="10">
    <source>
        <dbReference type="RuleBase" id="RU000461"/>
    </source>
</evidence>
<evidence type="ECO:0000256" key="3">
    <source>
        <dbReference type="ARBA" id="ARBA00010617"/>
    </source>
</evidence>
<keyword evidence="6 10" id="KW-0560">Oxidoreductase</keyword>
<dbReference type="GO" id="GO:0004497">
    <property type="term" value="F:monooxygenase activity"/>
    <property type="evidence" value="ECO:0007669"/>
    <property type="project" value="UniProtKB-KW"/>
</dbReference>
<proteinExistence type="inferred from homology"/>
<reference evidence="11" key="1">
    <citation type="submission" date="2021-01" db="EMBL/GenBank/DDBJ databases">
        <authorList>
            <person name="Kaushik A."/>
        </authorList>
    </citation>
    <scope>NUCLEOTIDE SEQUENCE</scope>
    <source>
        <strain evidence="11">Type strain: AG8-Rh-89/</strain>
    </source>
</reference>
<evidence type="ECO:0000256" key="4">
    <source>
        <dbReference type="ARBA" id="ARBA00022617"/>
    </source>
</evidence>
<comment type="cofactor">
    <cofactor evidence="1 9">
        <name>heme</name>
        <dbReference type="ChEBI" id="CHEBI:30413"/>
    </cofactor>
</comment>
<dbReference type="AlphaFoldDB" id="A0A8H3CBH6"/>
<organism evidence="11 12">
    <name type="scientific">Rhizoctonia solani</name>
    <dbReference type="NCBI Taxonomy" id="456999"/>
    <lineage>
        <taxon>Eukaryota</taxon>
        <taxon>Fungi</taxon>
        <taxon>Dikarya</taxon>
        <taxon>Basidiomycota</taxon>
        <taxon>Agaricomycotina</taxon>
        <taxon>Agaricomycetes</taxon>
        <taxon>Cantharellales</taxon>
        <taxon>Ceratobasidiaceae</taxon>
        <taxon>Rhizoctonia</taxon>
    </lineage>
</organism>
<evidence type="ECO:0000313" key="11">
    <source>
        <dbReference type="EMBL" id="CAE6480214.1"/>
    </source>
</evidence>
<dbReference type="GO" id="GO:0016705">
    <property type="term" value="F:oxidoreductase activity, acting on paired donors, with incorporation or reduction of molecular oxygen"/>
    <property type="evidence" value="ECO:0007669"/>
    <property type="project" value="InterPro"/>
</dbReference>
<dbReference type="Gene3D" id="1.10.630.10">
    <property type="entry name" value="Cytochrome P450"/>
    <property type="match status" value="1"/>
</dbReference>
<dbReference type="GO" id="GO:0005506">
    <property type="term" value="F:iron ion binding"/>
    <property type="evidence" value="ECO:0007669"/>
    <property type="project" value="InterPro"/>
</dbReference>
<evidence type="ECO:0000256" key="7">
    <source>
        <dbReference type="ARBA" id="ARBA00023004"/>
    </source>
</evidence>